<accession>A0ACC0XRR5</accession>
<keyword evidence="2" id="KW-1185">Reference proteome</keyword>
<name>A0ACC0XRR5_9ROSI</name>
<dbReference type="EMBL" id="CM047746">
    <property type="protein sequence ID" value="KAJ0021736.1"/>
    <property type="molecule type" value="Genomic_DNA"/>
</dbReference>
<sequence length="224" mass="25105">MDQARFWMWASSKSSLESSFVLPGASSWEEEAFAQDAAGPFGAFIWPPRSYSCSFCGREFKSAQALGGHMNVHRRERAKLKQSPISERNNLHHQEYNGVNYNTNSRELLASLSSVTGSTYDIQSMLLSAIQDHQKRPFYPSHSSSSDAAASSRSLNILESKIEEDYTKKQSDVDSLNLSVGLGNRETACYKRRRTDGAPLMPFFLNTTTEEVDLELRLGPDHPN</sequence>
<organism evidence="1 2">
    <name type="scientific">Pistacia integerrima</name>
    <dbReference type="NCBI Taxonomy" id="434235"/>
    <lineage>
        <taxon>Eukaryota</taxon>
        <taxon>Viridiplantae</taxon>
        <taxon>Streptophyta</taxon>
        <taxon>Embryophyta</taxon>
        <taxon>Tracheophyta</taxon>
        <taxon>Spermatophyta</taxon>
        <taxon>Magnoliopsida</taxon>
        <taxon>eudicotyledons</taxon>
        <taxon>Gunneridae</taxon>
        <taxon>Pentapetalae</taxon>
        <taxon>rosids</taxon>
        <taxon>malvids</taxon>
        <taxon>Sapindales</taxon>
        <taxon>Anacardiaceae</taxon>
        <taxon>Pistacia</taxon>
    </lineage>
</organism>
<comment type="caution">
    <text evidence="1">The sequence shown here is derived from an EMBL/GenBank/DDBJ whole genome shotgun (WGS) entry which is preliminary data.</text>
</comment>
<evidence type="ECO:0000313" key="2">
    <source>
        <dbReference type="Proteomes" id="UP001163603"/>
    </source>
</evidence>
<gene>
    <name evidence="1" type="ORF">Pint_32742</name>
</gene>
<protein>
    <submittedName>
        <fullName evidence="1">Uncharacterized protein</fullName>
    </submittedName>
</protein>
<proteinExistence type="predicted"/>
<dbReference type="Proteomes" id="UP001163603">
    <property type="component" value="Chromosome 11"/>
</dbReference>
<evidence type="ECO:0000313" key="1">
    <source>
        <dbReference type="EMBL" id="KAJ0021736.1"/>
    </source>
</evidence>
<reference evidence="2" key="1">
    <citation type="journal article" date="2023" name="G3 (Bethesda)">
        <title>Genome assembly and association tests identify interacting loci associated with vigor, precocity, and sex in interspecific pistachio rootstocks.</title>
        <authorList>
            <person name="Palmer W."/>
            <person name="Jacygrad E."/>
            <person name="Sagayaradj S."/>
            <person name="Cavanaugh K."/>
            <person name="Han R."/>
            <person name="Bertier L."/>
            <person name="Beede B."/>
            <person name="Kafkas S."/>
            <person name="Golino D."/>
            <person name="Preece J."/>
            <person name="Michelmore R."/>
        </authorList>
    </citation>
    <scope>NUCLEOTIDE SEQUENCE [LARGE SCALE GENOMIC DNA]</scope>
</reference>